<evidence type="ECO:0000313" key="4">
    <source>
        <dbReference type="Proteomes" id="UP000501427"/>
    </source>
</evidence>
<accession>A0A6M4YDG9</accession>
<dbReference type="CDD" id="cd04301">
    <property type="entry name" value="NAT_SF"/>
    <property type="match status" value="1"/>
</dbReference>
<dbReference type="EMBL" id="CP038441">
    <property type="protein sequence ID" value="QJT21352.1"/>
    <property type="molecule type" value="Genomic_DNA"/>
</dbReference>
<dbReference type="RefSeq" id="WP_171275807.1">
    <property type="nucleotide sequence ID" value="NZ_CAWPJG010000001.1"/>
</dbReference>
<organism evidence="3 4">
    <name type="scientific">Aeromonas media</name>
    <dbReference type="NCBI Taxonomy" id="651"/>
    <lineage>
        <taxon>Bacteria</taxon>
        <taxon>Pseudomonadati</taxon>
        <taxon>Pseudomonadota</taxon>
        <taxon>Gammaproteobacteria</taxon>
        <taxon>Aeromonadales</taxon>
        <taxon>Aeromonadaceae</taxon>
        <taxon>Aeromonas</taxon>
    </lineage>
</organism>
<dbReference type="InterPro" id="IPR000182">
    <property type="entry name" value="GNAT_dom"/>
</dbReference>
<dbReference type="GO" id="GO:0008080">
    <property type="term" value="F:N-acetyltransferase activity"/>
    <property type="evidence" value="ECO:0007669"/>
    <property type="project" value="InterPro"/>
</dbReference>
<dbReference type="Gene3D" id="3.40.630.30">
    <property type="match status" value="1"/>
</dbReference>
<dbReference type="Pfam" id="PF00583">
    <property type="entry name" value="Acetyltransf_1"/>
    <property type="match status" value="1"/>
</dbReference>
<keyword evidence="1 3" id="KW-0808">Transferase</keyword>
<dbReference type="PANTHER" id="PTHR13947:SF37">
    <property type="entry name" value="LD18367P"/>
    <property type="match status" value="1"/>
</dbReference>
<reference evidence="3 4" key="1">
    <citation type="submission" date="2019-03" db="EMBL/GenBank/DDBJ databases">
        <title>Novel transposon Tn6433 accelerates the dissemination of tet(E) in Aeromonas from aerobic biofilm under oxytetracycline stress.</title>
        <authorList>
            <person name="Shi Y."/>
            <person name="Tian Z."/>
            <person name="Zhang Y."/>
            <person name="Zhang H."/>
            <person name="Yang M."/>
        </authorList>
    </citation>
    <scope>NUCLEOTIDE SEQUENCE [LARGE SCALE GENOMIC DNA]</scope>
    <source>
        <strain evidence="3 4">T0.1-19</strain>
    </source>
</reference>
<dbReference type="InterPro" id="IPR016181">
    <property type="entry name" value="Acyl_CoA_acyltransferase"/>
</dbReference>
<dbReference type="Proteomes" id="UP000501427">
    <property type="component" value="Chromosome"/>
</dbReference>
<protein>
    <submittedName>
        <fullName evidence="3">GNAT family N-acetyltransferase</fullName>
    </submittedName>
</protein>
<evidence type="ECO:0000313" key="3">
    <source>
        <dbReference type="EMBL" id="QJT21352.1"/>
    </source>
</evidence>
<name>A0A6M4YDG9_AERME</name>
<sequence>MEIRKATEQDLDAIVELDRQIGQIHFEQAPEVFCPPSSQQRAFLLDAIQREGRLFCVAVEEGLVVGFLIARIDINDSIPFLTKLPVCRITTVVVDERHRSRGIGKELIAHCDGWAKAHDASQLKLEVMSFNARARSLYESLGFKRQSETYAR</sequence>
<proteinExistence type="predicted"/>
<dbReference type="PANTHER" id="PTHR13947">
    <property type="entry name" value="GNAT FAMILY N-ACETYLTRANSFERASE"/>
    <property type="match status" value="1"/>
</dbReference>
<dbReference type="AlphaFoldDB" id="A0A6M4YDG9"/>
<gene>
    <name evidence="3" type="ORF">E4184_07800</name>
</gene>
<dbReference type="PROSITE" id="PS51186">
    <property type="entry name" value="GNAT"/>
    <property type="match status" value="1"/>
</dbReference>
<evidence type="ECO:0000256" key="1">
    <source>
        <dbReference type="ARBA" id="ARBA00022679"/>
    </source>
</evidence>
<dbReference type="InterPro" id="IPR050769">
    <property type="entry name" value="NAT_camello-type"/>
</dbReference>
<feature type="domain" description="N-acetyltransferase" evidence="2">
    <location>
        <begin position="1"/>
        <end position="152"/>
    </location>
</feature>
<evidence type="ECO:0000259" key="2">
    <source>
        <dbReference type="PROSITE" id="PS51186"/>
    </source>
</evidence>
<dbReference type="SUPFAM" id="SSF55729">
    <property type="entry name" value="Acyl-CoA N-acyltransferases (Nat)"/>
    <property type="match status" value="1"/>
</dbReference>